<dbReference type="PANTHER" id="PTHR43711:SF26">
    <property type="entry name" value="SENSOR HISTIDINE KINASE RCSC"/>
    <property type="match status" value="1"/>
</dbReference>
<evidence type="ECO:0000256" key="4">
    <source>
        <dbReference type="ARBA" id="ARBA00022777"/>
    </source>
</evidence>
<feature type="transmembrane region" description="Helical" evidence="6">
    <location>
        <begin position="20"/>
        <end position="40"/>
    </location>
</feature>
<dbReference type="EMBL" id="JAHLOQ010000013">
    <property type="protein sequence ID" value="MBU5336022.1"/>
    <property type="molecule type" value="Genomic_DNA"/>
</dbReference>
<keyword evidence="6" id="KW-0812">Transmembrane</keyword>
<dbReference type="PANTHER" id="PTHR43711">
    <property type="entry name" value="TWO-COMPONENT HISTIDINE KINASE"/>
    <property type="match status" value="1"/>
</dbReference>
<evidence type="ECO:0000259" key="8">
    <source>
        <dbReference type="PROSITE" id="PS50885"/>
    </source>
</evidence>
<comment type="caution">
    <text evidence="9">The sequence shown here is derived from an EMBL/GenBank/DDBJ whole genome shotgun (WGS) entry which is preliminary data.</text>
</comment>
<evidence type="ECO:0000256" key="1">
    <source>
        <dbReference type="ARBA" id="ARBA00000085"/>
    </source>
</evidence>
<dbReference type="CDD" id="cd00082">
    <property type="entry name" value="HisKA"/>
    <property type="match status" value="1"/>
</dbReference>
<organism evidence="9 10">
    <name type="scientific">Intestinibacter bartlettii</name>
    <dbReference type="NCBI Taxonomy" id="261299"/>
    <lineage>
        <taxon>Bacteria</taxon>
        <taxon>Bacillati</taxon>
        <taxon>Bacillota</taxon>
        <taxon>Clostridia</taxon>
        <taxon>Peptostreptococcales</taxon>
        <taxon>Peptostreptococcaceae</taxon>
        <taxon>Intestinibacter</taxon>
    </lineage>
</organism>
<feature type="domain" description="HAMP" evidence="8">
    <location>
        <begin position="75"/>
        <end position="131"/>
    </location>
</feature>
<evidence type="ECO:0000313" key="10">
    <source>
        <dbReference type="Proteomes" id="UP001196301"/>
    </source>
</evidence>
<evidence type="ECO:0000256" key="5">
    <source>
        <dbReference type="ARBA" id="ARBA00023012"/>
    </source>
</evidence>
<keyword evidence="6" id="KW-0472">Membrane</keyword>
<dbReference type="Proteomes" id="UP001196301">
    <property type="component" value="Unassembled WGS sequence"/>
</dbReference>
<keyword evidence="6" id="KW-1133">Transmembrane helix</keyword>
<evidence type="ECO:0000256" key="3">
    <source>
        <dbReference type="ARBA" id="ARBA00022679"/>
    </source>
</evidence>
<dbReference type="CDD" id="cd06225">
    <property type="entry name" value="HAMP"/>
    <property type="match status" value="1"/>
</dbReference>
<evidence type="ECO:0000313" key="9">
    <source>
        <dbReference type="EMBL" id="MBU5336022.1"/>
    </source>
</evidence>
<protein>
    <recommendedName>
        <fullName evidence="2">histidine kinase</fullName>
        <ecNumber evidence="2">2.7.13.3</ecNumber>
    </recommendedName>
</protein>
<dbReference type="EC" id="2.7.13.3" evidence="2"/>
<dbReference type="Pfam" id="PF02518">
    <property type="entry name" value="HATPase_c"/>
    <property type="match status" value="1"/>
</dbReference>
<dbReference type="InterPro" id="IPR003661">
    <property type="entry name" value="HisK_dim/P_dom"/>
</dbReference>
<dbReference type="InterPro" id="IPR005467">
    <property type="entry name" value="His_kinase_dom"/>
</dbReference>
<keyword evidence="10" id="KW-1185">Reference proteome</keyword>
<dbReference type="SMART" id="SM00304">
    <property type="entry name" value="HAMP"/>
    <property type="match status" value="1"/>
</dbReference>
<accession>A0ABS6DW33</accession>
<dbReference type="PROSITE" id="PS50885">
    <property type="entry name" value="HAMP"/>
    <property type="match status" value="1"/>
</dbReference>
<feature type="domain" description="Histidine kinase" evidence="7">
    <location>
        <begin position="139"/>
        <end position="353"/>
    </location>
</feature>
<dbReference type="SMART" id="SM00388">
    <property type="entry name" value="HisKA"/>
    <property type="match status" value="1"/>
</dbReference>
<proteinExistence type="predicted"/>
<evidence type="ECO:0000256" key="2">
    <source>
        <dbReference type="ARBA" id="ARBA00012438"/>
    </source>
</evidence>
<keyword evidence="5" id="KW-0902">Two-component regulatory system</keyword>
<name>A0ABS6DW33_9FIRM</name>
<feature type="transmembrane region" description="Helical" evidence="6">
    <location>
        <begin position="52"/>
        <end position="73"/>
    </location>
</feature>
<dbReference type="InterPro" id="IPR003594">
    <property type="entry name" value="HATPase_dom"/>
</dbReference>
<keyword evidence="3" id="KW-0808">Transferase</keyword>
<dbReference type="CDD" id="cd00075">
    <property type="entry name" value="HATPase"/>
    <property type="match status" value="1"/>
</dbReference>
<evidence type="ECO:0000256" key="6">
    <source>
        <dbReference type="SAM" id="Phobius"/>
    </source>
</evidence>
<gene>
    <name evidence="9" type="ORF">KQI20_06180</name>
</gene>
<keyword evidence="4 9" id="KW-0418">Kinase</keyword>
<dbReference type="Pfam" id="PF00512">
    <property type="entry name" value="HisKA"/>
    <property type="match status" value="1"/>
</dbReference>
<dbReference type="InterPro" id="IPR003660">
    <property type="entry name" value="HAMP_dom"/>
</dbReference>
<dbReference type="Pfam" id="PF00672">
    <property type="entry name" value="HAMP"/>
    <property type="match status" value="1"/>
</dbReference>
<sequence length="359" mass="41234">MKNYKTNVHNSLFSLRKYLFFFVMIAFVITCSLLLFLNGLNIEELNITKSAFSTFLNILILSLIFTLIHNTYYRFLVEKPVQQILDATHRITNGDFKVRIEPINTFGKTNELDIIINNFNEMAEELSGIETLRNDFISNVSHELKTPLSIIQNYAALMQNEKTTDLERKEYSKSVYETSQNLSKLITNILKLNKLENQKIFLETYEYNLSNQLTECLLCFESIWEEKNINIEVDIDEHIMLNADEELTSIIWNNLYSNAFKFTPKNGTVSIKAKKYENLITVSVSDTGCGMSSETGKHIFEKFYQGDTSHATKGNGLGLALVKKIIDIINAQIYIESELGKGTTFTVKLDIQENKTKNI</sequence>
<reference evidence="9 10" key="1">
    <citation type="submission" date="2021-06" db="EMBL/GenBank/DDBJ databases">
        <authorList>
            <person name="Sun Q."/>
            <person name="Li D."/>
        </authorList>
    </citation>
    <scope>NUCLEOTIDE SEQUENCE [LARGE SCALE GENOMIC DNA]</scope>
    <source>
        <strain evidence="9 10">N19</strain>
    </source>
</reference>
<comment type="catalytic activity">
    <reaction evidence="1">
        <text>ATP + protein L-histidine = ADP + protein N-phospho-L-histidine.</text>
        <dbReference type="EC" id="2.7.13.3"/>
    </reaction>
</comment>
<dbReference type="GO" id="GO:0016301">
    <property type="term" value="F:kinase activity"/>
    <property type="evidence" value="ECO:0007669"/>
    <property type="project" value="UniProtKB-KW"/>
</dbReference>
<evidence type="ECO:0000259" key="7">
    <source>
        <dbReference type="PROSITE" id="PS50109"/>
    </source>
</evidence>
<dbReference type="PROSITE" id="PS50109">
    <property type="entry name" value="HIS_KIN"/>
    <property type="match status" value="1"/>
</dbReference>
<dbReference type="InterPro" id="IPR050736">
    <property type="entry name" value="Sensor_HK_Regulatory"/>
</dbReference>
<dbReference type="SMART" id="SM00387">
    <property type="entry name" value="HATPase_c"/>
    <property type="match status" value="1"/>
</dbReference>